<dbReference type="InterPro" id="IPR002376">
    <property type="entry name" value="Formyl_transf_N"/>
</dbReference>
<dbReference type="AlphaFoldDB" id="A0A9P5XH35"/>
<reference evidence="7" key="1">
    <citation type="submission" date="2020-11" db="EMBL/GenBank/DDBJ databases">
        <authorList>
            <consortium name="DOE Joint Genome Institute"/>
            <person name="Ahrendt S."/>
            <person name="Riley R."/>
            <person name="Andreopoulos W."/>
            <person name="Labutti K."/>
            <person name="Pangilinan J."/>
            <person name="Ruiz-Duenas F.J."/>
            <person name="Barrasa J.M."/>
            <person name="Sanchez-Garcia M."/>
            <person name="Camarero S."/>
            <person name="Miyauchi S."/>
            <person name="Serrano A."/>
            <person name="Linde D."/>
            <person name="Babiker R."/>
            <person name="Drula E."/>
            <person name="Ayuso-Fernandez I."/>
            <person name="Pacheco R."/>
            <person name="Padilla G."/>
            <person name="Ferreira P."/>
            <person name="Barriuso J."/>
            <person name="Kellner H."/>
            <person name="Castanera R."/>
            <person name="Alfaro M."/>
            <person name="Ramirez L."/>
            <person name="Pisabarro A.G."/>
            <person name="Kuo A."/>
            <person name="Tritt A."/>
            <person name="Lipzen A."/>
            <person name="He G."/>
            <person name="Yan M."/>
            <person name="Ng V."/>
            <person name="Cullen D."/>
            <person name="Martin F."/>
            <person name="Rosso M.-N."/>
            <person name="Henrissat B."/>
            <person name="Hibbett D."/>
            <person name="Martinez A.T."/>
            <person name="Grigoriev I.V."/>
        </authorList>
    </citation>
    <scope>NUCLEOTIDE SEQUENCE</scope>
    <source>
        <strain evidence="7">MF-IS2</strain>
    </source>
</reference>
<evidence type="ECO:0000256" key="4">
    <source>
        <dbReference type="ARBA" id="ARBA00022917"/>
    </source>
</evidence>
<feature type="domain" description="Formyl transferase C-terminal" evidence="6">
    <location>
        <begin position="255"/>
        <end position="359"/>
    </location>
</feature>
<organism evidence="7 8">
    <name type="scientific">Macrolepiota fuliginosa MF-IS2</name>
    <dbReference type="NCBI Taxonomy" id="1400762"/>
    <lineage>
        <taxon>Eukaryota</taxon>
        <taxon>Fungi</taxon>
        <taxon>Dikarya</taxon>
        <taxon>Basidiomycota</taxon>
        <taxon>Agaricomycotina</taxon>
        <taxon>Agaricomycetes</taxon>
        <taxon>Agaricomycetidae</taxon>
        <taxon>Agaricales</taxon>
        <taxon>Agaricineae</taxon>
        <taxon>Agaricaceae</taxon>
        <taxon>Macrolepiota</taxon>
    </lineage>
</organism>
<dbReference type="OrthoDB" id="10268103at2759"/>
<dbReference type="Proteomes" id="UP000807342">
    <property type="component" value="Unassembled WGS sequence"/>
</dbReference>
<protein>
    <recommendedName>
        <fullName evidence="2">methionyl-tRNA formyltransferase</fullName>
        <ecNumber evidence="2">2.1.2.9</ecNumber>
    </recommendedName>
</protein>
<gene>
    <name evidence="7" type="ORF">P691DRAFT_664930</name>
</gene>
<dbReference type="GO" id="GO:0005739">
    <property type="term" value="C:mitochondrion"/>
    <property type="evidence" value="ECO:0007669"/>
    <property type="project" value="TreeGrafter"/>
</dbReference>
<evidence type="ECO:0000259" key="5">
    <source>
        <dbReference type="Pfam" id="PF00551"/>
    </source>
</evidence>
<dbReference type="SUPFAM" id="SSF50486">
    <property type="entry name" value="FMT C-terminal domain-like"/>
    <property type="match status" value="1"/>
</dbReference>
<dbReference type="SUPFAM" id="SSF53328">
    <property type="entry name" value="Formyltransferase"/>
    <property type="match status" value="1"/>
</dbReference>
<dbReference type="InterPro" id="IPR036477">
    <property type="entry name" value="Formyl_transf_N_sf"/>
</dbReference>
<proteinExistence type="inferred from homology"/>
<keyword evidence="4" id="KW-0648">Protein biosynthesis</keyword>
<dbReference type="Gene3D" id="3.40.50.12230">
    <property type="match status" value="1"/>
</dbReference>
<keyword evidence="3" id="KW-0808">Transferase</keyword>
<feature type="domain" description="Formyl transferase N-terminal" evidence="5">
    <location>
        <begin position="122"/>
        <end position="230"/>
    </location>
</feature>
<sequence>MLLRSTRHLHPTRFVCHQTRWVSQGAQKFNILYMGRDEFSCGVFQELFAAPDVWNNITIATYPDDKVGRRGSVLSVSPLGLLGSSLRVPVHMIPSEKKDFRNWALPPPFSIPPGTPPPQNHVLLTASFGRILPLSMLSQFPKSQRLNVHPSILPAYRGPAPIQHALMRGERETGVCVIGMLPVKKKGESGGIDAGNIWGCHRMDIPKRADFARVRDMLAKEGGRLLVSVLRDMIEGTANEIPQPAETDEPHAPMISQADWTIDFSQLTAEEIVWRHRAISHHRNLTVSLPTNPVRNVQLMNVSTPKDPCPWLSMTPGAACLYKNRGLFIRCKDNTILEVNRLKYQSKKAARARDWWNGAKGLGIVEGSEVMFRTGHRPDRED</sequence>
<dbReference type="PANTHER" id="PTHR11138">
    <property type="entry name" value="METHIONYL-TRNA FORMYLTRANSFERASE"/>
    <property type="match status" value="1"/>
</dbReference>
<dbReference type="Pfam" id="PF02911">
    <property type="entry name" value="Formyl_trans_C"/>
    <property type="match status" value="1"/>
</dbReference>
<dbReference type="CDD" id="cd08646">
    <property type="entry name" value="FMT_core_Met-tRNA-FMT_N"/>
    <property type="match status" value="1"/>
</dbReference>
<dbReference type="GO" id="GO:0004479">
    <property type="term" value="F:methionyl-tRNA formyltransferase activity"/>
    <property type="evidence" value="ECO:0007669"/>
    <property type="project" value="UniProtKB-EC"/>
</dbReference>
<dbReference type="PANTHER" id="PTHR11138:SF5">
    <property type="entry name" value="METHIONYL-TRNA FORMYLTRANSFERASE, MITOCHONDRIAL"/>
    <property type="match status" value="1"/>
</dbReference>
<dbReference type="Pfam" id="PF00551">
    <property type="entry name" value="Formyl_trans_N"/>
    <property type="match status" value="1"/>
</dbReference>
<evidence type="ECO:0000256" key="2">
    <source>
        <dbReference type="ARBA" id="ARBA00012261"/>
    </source>
</evidence>
<dbReference type="InterPro" id="IPR041711">
    <property type="entry name" value="Met-tRNA-FMT_N"/>
</dbReference>
<dbReference type="EC" id="2.1.2.9" evidence="2"/>
<comment type="similarity">
    <text evidence="1">Belongs to the Fmt family.</text>
</comment>
<evidence type="ECO:0000256" key="1">
    <source>
        <dbReference type="ARBA" id="ARBA00010699"/>
    </source>
</evidence>
<keyword evidence="8" id="KW-1185">Reference proteome</keyword>
<evidence type="ECO:0000313" key="8">
    <source>
        <dbReference type="Proteomes" id="UP000807342"/>
    </source>
</evidence>
<dbReference type="InterPro" id="IPR011034">
    <property type="entry name" value="Formyl_transferase-like_C_sf"/>
</dbReference>
<dbReference type="InterPro" id="IPR005793">
    <property type="entry name" value="Formyl_trans_C"/>
</dbReference>
<dbReference type="EMBL" id="MU151101">
    <property type="protein sequence ID" value="KAF9450600.1"/>
    <property type="molecule type" value="Genomic_DNA"/>
</dbReference>
<evidence type="ECO:0000313" key="7">
    <source>
        <dbReference type="EMBL" id="KAF9450600.1"/>
    </source>
</evidence>
<evidence type="ECO:0000259" key="6">
    <source>
        <dbReference type="Pfam" id="PF02911"/>
    </source>
</evidence>
<accession>A0A9P5XH35</accession>
<evidence type="ECO:0000256" key="3">
    <source>
        <dbReference type="ARBA" id="ARBA00022679"/>
    </source>
</evidence>
<comment type="caution">
    <text evidence="7">The sequence shown here is derived from an EMBL/GenBank/DDBJ whole genome shotgun (WGS) entry which is preliminary data.</text>
</comment>
<name>A0A9P5XH35_9AGAR</name>